<dbReference type="InterPro" id="IPR000477">
    <property type="entry name" value="RT_dom"/>
</dbReference>
<comment type="caution">
    <text evidence="3">The sequence shown here is derived from an EMBL/GenBank/DDBJ whole genome shotgun (WGS) entry which is preliminary data.</text>
</comment>
<dbReference type="PROSITE" id="PS50878">
    <property type="entry name" value="RT_POL"/>
    <property type="match status" value="1"/>
</dbReference>
<keyword evidence="1" id="KW-0511">Multifunctional enzyme</keyword>
<proteinExistence type="predicted"/>
<dbReference type="Gene3D" id="3.30.70.270">
    <property type="match status" value="2"/>
</dbReference>
<name>A0A8X6S2A9_TRICX</name>
<evidence type="ECO:0000313" key="4">
    <source>
        <dbReference type="Proteomes" id="UP000887159"/>
    </source>
</evidence>
<dbReference type="InterPro" id="IPR041577">
    <property type="entry name" value="RT_RNaseH_2"/>
</dbReference>
<dbReference type="InterPro" id="IPR043502">
    <property type="entry name" value="DNA/RNA_pol_sf"/>
</dbReference>
<dbReference type="Gene3D" id="3.10.10.10">
    <property type="entry name" value="HIV Type 1 Reverse Transcriptase, subunit A, domain 1"/>
    <property type="match status" value="1"/>
</dbReference>
<dbReference type="Pfam" id="PF00078">
    <property type="entry name" value="RVT_1"/>
    <property type="match status" value="1"/>
</dbReference>
<feature type="domain" description="Reverse transcriptase" evidence="2">
    <location>
        <begin position="1"/>
        <end position="153"/>
    </location>
</feature>
<dbReference type="CDD" id="cd01647">
    <property type="entry name" value="RT_LTR"/>
    <property type="match status" value="1"/>
</dbReference>
<dbReference type="GO" id="GO:0071897">
    <property type="term" value="P:DNA biosynthetic process"/>
    <property type="evidence" value="ECO:0007669"/>
    <property type="project" value="UniProtKB-ARBA"/>
</dbReference>
<gene>
    <name evidence="3" type="primary">pol</name>
    <name evidence="3" type="ORF">TNCV_1172301</name>
</gene>
<dbReference type="InterPro" id="IPR050951">
    <property type="entry name" value="Retrovirus_Pol_polyprotein"/>
</dbReference>
<dbReference type="Pfam" id="PF17919">
    <property type="entry name" value="RT_RNaseH_2"/>
    <property type="match status" value="1"/>
</dbReference>
<evidence type="ECO:0000259" key="2">
    <source>
        <dbReference type="PROSITE" id="PS50878"/>
    </source>
</evidence>
<dbReference type="InterPro" id="IPR043128">
    <property type="entry name" value="Rev_trsase/Diguanyl_cyclase"/>
</dbReference>
<organism evidence="3 4">
    <name type="scientific">Trichonephila clavipes</name>
    <name type="common">Golden silk orbweaver</name>
    <name type="synonym">Nephila clavipes</name>
    <dbReference type="NCBI Taxonomy" id="2585209"/>
    <lineage>
        <taxon>Eukaryota</taxon>
        <taxon>Metazoa</taxon>
        <taxon>Ecdysozoa</taxon>
        <taxon>Arthropoda</taxon>
        <taxon>Chelicerata</taxon>
        <taxon>Arachnida</taxon>
        <taxon>Araneae</taxon>
        <taxon>Araneomorphae</taxon>
        <taxon>Entelegynae</taxon>
        <taxon>Araneoidea</taxon>
        <taxon>Nephilidae</taxon>
        <taxon>Trichonephila</taxon>
    </lineage>
</organism>
<dbReference type="Proteomes" id="UP000887159">
    <property type="component" value="Unassembled WGS sequence"/>
</dbReference>
<evidence type="ECO:0000256" key="1">
    <source>
        <dbReference type="ARBA" id="ARBA00023268"/>
    </source>
</evidence>
<dbReference type="SUPFAM" id="SSF56672">
    <property type="entry name" value="DNA/RNA polymerases"/>
    <property type="match status" value="1"/>
</dbReference>
<dbReference type="AlphaFoldDB" id="A0A8X6S2A9"/>
<keyword evidence="4" id="KW-1185">Reference proteome</keyword>
<sequence length="284" mass="32045">MVVDYSQTINKYTLLDAYPLPKIEEVILKISKNKVFSKIDLQSAYHQIPIQDSERHYTAFEACGKLYQFLRVPFGVTNGVACFQRVIDKIIEDEGLTLTYPFIDDVTVCGKDQKEHDDNLEKFMIVAKKYNLTLNEDKCTYSSNSVHLLGYIIQDGIIKPDPERLKPLRDMPIPKDSSALQRALGMFAHYCRWISGFSKKIRPLLGKKQFPLSRDAVLTFNSLKDDVANAALATIEDDIPFGVETDSSDFAIGATLSQAGRPVAFFSRTLHASELRHSSPEKEA</sequence>
<dbReference type="EMBL" id="BMAU01021236">
    <property type="protein sequence ID" value="GFY03270.1"/>
    <property type="molecule type" value="Genomic_DNA"/>
</dbReference>
<protein>
    <submittedName>
        <fullName evidence="3">Retrovirus-related Pol polyprotein from transposon opus</fullName>
    </submittedName>
</protein>
<evidence type="ECO:0000313" key="3">
    <source>
        <dbReference type="EMBL" id="GFY03270.1"/>
    </source>
</evidence>
<reference evidence="3" key="1">
    <citation type="submission" date="2020-08" db="EMBL/GenBank/DDBJ databases">
        <title>Multicomponent nature underlies the extraordinary mechanical properties of spider dragline silk.</title>
        <authorList>
            <person name="Kono N."/>
            <person name="Nakamura H."/>
            <person name="Mori M."/>
            <person name="Yoshida Y."/>
            <person name="Ohtoshi R."/>
            <person name="Malay A.D."/>
            <person name="Moran D.A.P."/>
            <person name="Tomita M."/>
            <person name="Numata K."/>
            <person name="Arakawa K."/>
        </authorList>
    </citation>
    <scope>NUCLEOTIDE SEQUENCE</scope>
</reference>
<dbReference type="PANTHER" id="PTHR37984:SF5">
    <property type="entry name" value="PROTEIN NYNRIN-LIKE"/>
    <property type="match status" value="1"/>
</dbReference>
<dbReference type="PANTHER" id="PTHR37984">
    <property type="entry name" value="PROTEIN CBG26694"/>
    <property type="match status" value="1"/>
</dbReference>
<accession>A0A8X6S2A9</accession>
<dbReference type="GO" id="GO:0003824">
    <property type="term" value="F:catalytic activity"/>
    <property type="evidence" value="ECO:0007669"/>
    <property type="project" value="UniProtKB-KW"/>
</dbReference>